<sequence>MRYPLLLIVALLTACGAEQASPPATQLAPEALRAHGELFRKGVVKVTDGVYVAIGFGLANAIMLEGDDGIVIVDTMETTEEARSVLAAFRQLTDKPVKAIVYTHNHTDHVFGAATFAGGRDIPVYAHETTSYYINRVVNQIGPIISLRSMRMFGNHLPPGEFINDGIGPGLGLGPDSEVFALAPTHTFKDRLSTNIAGLRIELVHAPGETSDQLFVWLPDQKVVLSGDNIYQAFPNLYTIRGTAYRDVKQWARTLDRISALGAEYLVPSHGRPLQGRDSISELLADYSDAINFVHDQTLRYMNQGLTPDQIVERVQLPDHLAAHPWLQEFYGKVSWSVRSIFDGYLGWFSGNPSELQPLPRGKQAERMAALAGGTGALLEQAQSALDSGDAQWALTLSDHLMALSANDTAVRDLRVSALRELGESEANPNARNYYFTVAREVADGLNPAFRPQISEGFLATLPIENFLHAMPTLLQAEETLQQDVALGYNFRDSGKQFTLRVRRGVARVDAGIDEDVVATINTSEATWKAIAAGMQNPATALAGDAMDIEGSKLSALRILGYFETIE</sequence>
<accession>A0A4R5LNG4</accession>
<dbReference type="SMART" id="SM00849">
    <property type="entry name" value="Lactamase_B"/>
    <property type="match status" value="1"/>
</dbReference>
<dbReference type="Gene3D" id="1.25.40.880">
    <property type="entry name" value="Alkyl sulfatase, dimerisation domain"/>
    <property type="match status" value="1"/>
</dbReference>
<keyword evidence="2 7" id="KW-0378">Hydrolase</keyword>
<dbReference type="InterPro" id="IPR029228">
    <property type="entry name" value="Alkyl_sulf_dimr"/>
</dbReference>
<dbReference type="PANTHER" id="PTHR43223">
    <property type="entry name" value="ALKYL/ARYL-SULFATASE"/>
    <property type="match status" value="1"/>
</dbReference>
<keyword evidence="8" id="KW-1185">Reference proteome</keyword>
<dbReference type="InterPro" id="IPR036527">
    <property type="entry name" value="SCP2_sterol-bd_dom_sf"/>
</dbReference>
<dbReference type="InterPro" id="IPR029229">
    <property type="entry name" value="Alkyl_sulf_C"/>
</dbReference>
<evidence type="ECO:0000256" key="3">
    <source>
        <dbReference type="ARBA" id="ARBA00022833"/>
    </source>
</evidence>
<dbReference type="Pfam" id="PF00753">
    <property type="entry name" value="Lactamase_B"/>
    <property type="match status" value="1"/>
</dbReference>
<organism evidence="7 8">
    <name type="scientific">Seongchinamella unica</name>
    <dbReference type="NCBI Taxonomy" id="2547392"/>
    <lineage>
        <taxon>Bacteria</taxon>
        <taxon>Pseudomonadati</taxon>
        <taxon>Pseudomonadota</taxon>
        <taxon>Gammaproteobacteria</taxon>
        <taxon>Cellvibrionales</taxon>
        <taxon>Halieaceae</taxon>
        <taxon>Seongchinamella</taxon>
    </lineage>
</organism>
<dbReference type="RefSeq" id="WP_133214502.1">
    <property type="nucleotide sequence ID" value="NZ_SMSE01000004.1"/>
</dbReference>
<dbReference type="PANTHER" id="PTHR43223:SF1">
    <property type="entry name" value="ALKYL_ARYL-SULFATASE BDS1"/>
    <property type="match status" value="1"/>
</dbReference>
<feature type="chain" id="PRO_5020675996" evidence="5">
    <location>
        <begin position="21"/>
        <end position="567"/>
    </location>
</feature>
<dbReference type="SUPFAM" id="SSF56281">
    <property type="entry name" value="Metallo-hydrolase/oxidoreductase"/>
    <property type="match status" value="1"/>
</dbReference>
<dbReference type="Pfam" id="PF14864">
    <property type="entry name" value="Alkyl_sulf_C"/>
    <property type="match status" value="1"/>
</dbReference>
<keyword evidence="5" id="KW-0732">Signal</keyword>
<keyword evidence="1" id="KW-0479">Metal-binding</keyword>
<evidence type="ECO:0000313" key="8">
    <source>
        <dbReference type="Proteomes" id="UP000295554"/>
    </source>
</evidence>
<dbReference type="InterPro" id="IPR052195">
    <property type="entry name" value="Bact_Alkyl/Aryl-Sulfatase"/>
</dbReference>
<dbReference type="GO" id="GO:0046872">
    <property type="term" value="F:metal ion binding"/>
    <property type="evidence" value="ECO:0007669"/>
    <property type="project" value="UniProtKB-KW"/>
</dbReference>
<dbReference type="CDD" id="cd07710">
    <property type="entry name" value="arylsulfatase_Sdsa1-like_MBL-fold"/>
    <property type="match status" value="1"/>
</dbReference>
<dbReference type="OrthoDB" id="9815874at2"/>
<evidence type="ECO:0000313" key="7">
    <source>
        <dbReference type="EMBL" id="TDG11855.1"/>
    </source>
</evidence>
<dbReference type="InterPro" id="IPR038536">
    <property type="entry name" value="Alkyl/aryl-sulf_dimr_sf"/>
</dbReference>
<dbReference type="Proteomes" id="UP000295554">
    <property type="component" value="Unassembled WGS sequence"/>
</dbReference>
<protein>
    <submittedName>
        <fullName evidence="7">MBL fold metallo-hydrolase</fullName>
    </submittedName>
</protein>
<dbReference type="PROSITE" id="PS51257">
    <property type="entry name" value="PROKAR_LIPOPROTEIN"/>
    <property type="match status" value="1"/>
</dbReference>
<dbReference type="Pfam" id="PF14863">
    <property type="entry name" value="Alkyl_sulf_dimr"/>
    <property type="match status" value="1"/>
</dbReference>
<evidence type="ECO:0000256" key="1">
    <source>
        <dbReference type="ARBA" id="ARBA00022723"/>
    </source>
</evidence>
<dbReference type="SUPFAM" id="SSF55718">
    <property type="entry name" value="SCP-like"/>
    <property type="match status" value="1"/>
</dbReference>
<gene>
    <name evidence="7" type="ORF">E2F43_15925</name>
</gene>
<evidence type="ECO:0000256" key="2">
    <source>
        <dbReference type="ARBA" id="ARBA00022801"/>
    </source>
</evidence>
<dbReference type="InterPro" id="IPR001279">
    <property type="entry name" value="Metallo-B-lactamas"/>
</dbReference>
<name>A0A4R5LNG4_9GAMM</name>
<proteinExistence type="inferred from homology"/>
<reference evidence="7 8" key="1">
    <citation type="submission" date="2019-03" db="EMBL/GenBank/DDBJ databases">
        <title>Seongchinamella monodicae gen. nov., sp. nov., a novel member of the Gammaproteobacteria isolated from a tidal mudflat of beach.</title>
        <authorList>
            <person name="Yang H.G."/>
            <person name="Kang J.W."/>
            <person name="Lee S.D."/>
        </authorList>
    </citation>
    <scope>NUCLEOTIDE SEQUENCE [LARGE SCALE GENOMIC DNA]</scope>
    <source>
        <strain evidence="7 8">GH4-78</strain>
    </source>
</reference>
<dbReference type="Gene3D" id="3.60.15.30">
    <property type="entry name" value="Metallo-beta-lactamase domain"/>
    <property type="match status" value="1"/>
</dbReference>
<dbReference type="GO" id="GO:0018909">
    <property type="term" value="P:dodecyl sulfate metabolic process"/>
    <property type="evidence" value="ECO:0007669"/>
    <property type="project" value="InterPro"/>
</dbReference>
<dbReference type="GO" id="GO:0046983">
    <property type="term" value="F:protein dimerization activity"/>
    <property type="evidence" value="ECO:0007669"/>
    <property type="project" value="InterPro"/>
</dbReference>
<feature type="domain" description="Metallo-beta-lactamase" evidence="6">
    <location>
        <begin position="58"/>
        <end position="270"/>
    </location>
</feature>
<dbReference type="AlphaFoldDB" id="A0A4R5LNG4"/>
<comment type="similarity">
    <text evidence="4">Belongs to the metallo-beta-lactamase superfamily. Type III sulfatase family.</text>
</comment>
<evidence type="ECO:0000256" key="4">
    <source>
        <dbReference type="ARBA" id="ARBA00033751"/>
    </source>
</evidence>
<keyword evidence="3" id="KW-0862">Zinc</keyword>
<evidence type="ECO:0000256" key="5">
    <source>
        <dbReference type="SAM" id="SignalP"/>
    </source>
</evidence>
<feature type="signal peptide" evidence="5">
    <location>
        <begin position="1"/>
        <end position="20"/>
    </location>
</feature>
<dbReference type="InterPro" id="IPR036866">
    <property type="entry name" value="RibonucZ/Hydroxyglut_hydro"/>
</dbReference>
<dbReference type="GO" id="GO:0018741">
    <property type="term" value="F:linear primary-alkylsulfatase activity"/>
    <property type="evidence" value="ECO:0007669"/>
    <property type="project" value="InterPro"/>
</dbReference>
<comment type="caution">
    <text evidence="7">The sequence shown here is derived from an EMBL/GenBank/DDBJ whole genome shotgun (WGS) entry which is preliminary data.</text>
</comment>
<evidence type="ECO:0000259" key="6">
    <source>
        <dbReference type="SMART" id="SM00849"/>
    </source>
</evidence>
<dbReference type="EMBL" id="SMSE01000004">
    <property type="protein sequence ID" value="TDG11855.1"/>
    <property type="molecule type" value="Genomic_DNA"/>
</dbReference>
<dbReference type="InterPro" id="IPR044097">
    <property type="entry name" value="Bds1/SdsA1_MBL-fold"/>
</dbReference>
<dbReference type="Gene3D" id="3.30.1050.10">
    <property type="entry name" value="SCP2 sterol-binding domain"/>
    <property type="match status" value="1"/>
</dbReference>